<dbReference type="AlphaFoldDB" id="A0A1B7TIE0"/>
<dbReference type="Pfam" id="PF02782">
    <property type="entry name" value="FGGY_C"/>
    <property type="match status" value="1"/>
</dbReference>
<feature type="domain" description="Carbohydrate kinase FGGY N-terminal" evidence="5">
    <location>
        <begin position="45"/>
        <end position="312"/>
    </location>
</feature>
<evidence type="ECO:0000256" key="2">
    <source>
        <dbReference type="ARBA" id="ARBA00022679"/>
    </source>
</evidence>
<evidence type="ECO:0000256" key="1">
    <source>
        <dbReference type="ARBA" id="ARBA00009156"/>
    </source>
</evidence>
<name>A0A1B7TIE0_9ASCO</name>
<dbReference type="InterPro" id="IPR018484">
    <property type="entry name" value="FGGY_N"/>
</dbReference>
<dbReference type="SUPFAM" id="SSF53067">
    <property type="entry name" value="Actin-like ATPase domain"/>
    <property type="match status" value="2"/>
</dbReference>
<dbReference type="InterPro" id="IPR043129">
    <property type="entry name" value="ATPase_NBD"/>
</dbReference>
<accession>A0A1B7TIE0</accession>
<keyword evidence="2" id="KW-0808">Transferase</keyword>
<feature type="compositionally biased region" description="Polar residues" evidence="4">
    <location>
        <begin position="584"/>
        <end position="599"/>
    </location>
</feature>
<dbReference type="InterPro" id="IPR006003">
    <property type="entry name" value="FGGY_RbtK-like"/>
</dbReference>
<dbReference type="EMBL" id="LXPE01000003">
    <property type="protein sequence ID" value="OBA28520.1"/>
    <property type="molecule type" value="Genomic_DNA"/>
</dbReference>
<dbReference type="Pfam" id="PF00370">
    <property type="entry name" value="FGGY_N"/>
    <property type="match status" value="1"/>
</dbReference>
<dbReference type="InterPro" id="IPR018485">
    <property type="entry name" value="FGGY_C"/>
</dbReference>
<dbReference type="Proteomes" id="UP000092321">
    <property type="component" value="Unassembled WGS sequence"/>
</dbReference>
<dbReference type="CDD" id="cd07782">
    <property type="entry name" value="ASKHA_NBD_FGGY_D-RBK"/>
    <property type="match status" value="1"/>
</dbReference>
<dbReference type="Gene3D" id="3.30.420.40">
    <property type="match status" value="1"/>
</dbReference>
<dbReference type="Gene3D" id="1.20.58.2240">
    <property type="match status" value="1"/>
</dbReference>
<dbReference type="OrthoDB" id="203824at2759"/>
<gene>
    <name evidence="7" type="ORF">HANVADRAFT_51418</name>
</gene>
<evidence type="ECO:0000256" key="3">
    <source>
        <dbReference type="ARBA" id="ARBA00022777"/>
    </source>
</evidence>
<dbReference type="PANTHER" id="PTHR43435">
    <property type="entry name" value="RIBULOKINASE"/>
    <property type="match status" value="1"/>
</dbReference>
<comment type="similarity">
    <text evidence="1">Belongs to the FGGY kinase family.</text>
</comment>
<feature type="region of interest" description="Disordered" evidence="4">
    <location>
        <begin position="563"/>
        <end position="599"/>
    </location>
</feature>
<feature type="domain" description="Carbohydrate kinase FGGY C-terminal" evidence="6">
    <location>
        <begin position="343"/>
        <end position="554"/>
    </location>
</feature>
<protein>
    <submittedName>
        <fullName evidence="7">Pentulose kinase</fullName>
    </submittedName>
</protein>
<sequence length="729" mass="79732">MPNFKQLSDQDNSSISLFHKRILAEQAISANPEHFFASHPDLTKYYIGVDVGSGSARACCIDATGTILSLTEKIIGKEVLKNNHVTQSSTEIWDSICYCVKNCVREAGLQPTDVFGIAFDATCSLVAVDMKTGEPLPVGPNFKNYDQNIVMWQDHRASKEQKLINSTGHPILKYVGGGMSIEMELPKMKWLQNNLDKETFSKYDFYDLPDFLTYKATGNKTRSLCSTVCKQGCMAPGIEGSVKGWEDDFFNAIGMETFVKNDFIQVGGSAEHFLTAGEYVGNLTKEAAESLGLSVNCVVGSSVIDAYAGFLGTVGANINVEIPALKEIDAKETGLHKAVGRLASVAGTSTCHISIEKKHGVFCEGNWGPYFGVCFKDLFMFEGGQSFTGGLLNHVLTNHPAYLTLCKEAEEAGVNKFDFLNNRLEVLKDESEHASVVALAKHLFFYGDFLGNRCPLNDPDMTASIIGQTIDISLDNLAITYLASCEFLAQQTKQIVNNLKNSGNTIECIFISGSQCKNGLLMRLFSDCTQLPIVVPRYIDAAVCFGSALLGCAAYKNYKKFHSKGKDSVKPTDSVASRFKKQENTTNRSPSPYTQPSATGKTIIGNTLLGQSVQSGGDYFSHSIDDNITSPTDSTTDFSVSSTNSLSKDTGNLTIGGEPSNISQKKLAGDYLWEIMTDMTGTGKAILPNSLSHPDVQLLNCKYDIFIDQQNIQREYRKKVDNALKEIYN</sequence>
<dbReference type="PANTHER" id="PTHR43435:SF4">
    <property type="entry name" value="FGGY CARBOHYDRATE KINASE DOMAIN-CONTAINING PROTEIN"/>
    <property type="match status" value="1"/>
</dbReference>
<proteinExistence type="inferred from homology"/>
<dbReference type="NCBIfam" id="TIGR01315">
    <property type="entry name" value="5C_CHO_kinase"/>
    <property type="match status" value="1"/>
</dbReference>
<evidence type="ECO:0000313" key="8">
    <source>
        <dbReference type="Proteomes" id="UP000092321"/>
    </source>
</evidence>
<evidence type="ECO:0000259" key="6">
    <source>
        <dbReference type="Pfam" id="PF02782"/>
    </source>
</evidence>
<organism evidence="7 8">
    <name type="scientific">Hanseniaspora valbyensis NRRL Y-1626</name>
    <dbReference type="NCBI Taxonomy" id="766949"/>
    <lineage>
        <taxon>Eukaryota</taxon>
        <taxon>Fungi</taxon>
        <taxon>Dikarya</taxon>
        <taxon>Ascomycota</taxon>
        <taxon>Saccharomycotina</taxon>
        <taxon>Saccharomycetes</taxon>
        <taxon>Saccharomycodales</taxon>
        <taxon>Saccharomycodaceae</taxon>
        <taxon>Hanseniaspora</taxon>
    </lineage>
</organism>
<dbReference type="GO" id="GO:0019150">
    <property type="term" value="F:D-ribulokinase activity"/>
    <property type="evidence" value="ECO:0007669"/>
    <property type="project" value="TreeGrafter"/>
</dbReference>
<reference evidence="8" key="1">
    <citation type="journal article" date="2016" name="Proc. Natl. Acad. Sci. U.S.A.">
        <title>Comparative genomics of biotechnologically important yeasts.</title>
        <authorList>
            <person name="Riley R."/>
            <person name="Haridas S."/>
            <person name="Wolfe K.H."/>
            <person name="Lopes M.R."/>
            <person name="Hittinger C.T."/>
            <person name="Goeker M."/>
            <person name="Salamov A.A."/>
            <person name="Wisecaver J.H."/>
            <person name="Long T.M."/>
            <person name="Calvey C.H."/>
            <person name="Aerts A.L."/>
            <person name="Barry K.W."/>
            <person name="Choi C."/>
            <person name="Clum A."/>
            <person name="Coughlan A.Y."/>
            <person name="Deshpande S."/>
            <person name="Douglass A.P."/>
            <person name="Hanson S.J."/>
            <person name="Klenk H.-P."/>
            <person name="LaButti K.M."/>
            <person name="Lapidus A."/>
            <person name="Lindquist E.A."/>
            <person name="Lipzen A.M."/>
            <person name="Meier-Kolthoff J.P."/>
            <person name="Ohm R.A."/>
            <person name="Otillar R.P."/>
            <person name="Pangilinan J.L."/>
            <person name="Peng Y."/>
            <person name="Rokas A."/>
            <person name="Rosa C.A."/>
            <person name="Scheuner C."/>
            <person name="Sibirny A.A."/>
            <person name="Slot J.C."/>
            <person name="Stielow J.B."/>
            <person name="Sun H."/>
            <person name="Kurtzman C.P."/>
            <person name="Blackwell M."/>
            <person name="Grigoriev I.V."/>
            <person name="Jeffries T.W."/>
        </authorList>
    </citation>
    <scope>NUCLEOTIDE SEQUENCE [LARGE SCALE GENOMIC DNA]</scope>
    <source>
        <strain evidence="8">NRRL Y-1626</strain>
    </source>
</reference>
<evidence type="ECO:0000256" key="4">
    <source>
        <dbReference type="SAM" id="MobiDB-lite"/>
    </source>
</evidence>
<comment type="caution">
    <text evidence="7">The sequence shown here is derived from an EMBL/GenBank/DDBJ whole genome shotgun (WGS) entry which is preliminary data.</text>
</comment>
<dbReference type="GO" id="GO:0005737">
    <property type="term" value="C:cytoplasm"/>
    <property type="evidence" value="ECO:0007669"/>
    <property type="project" value="TreeGrafter"/>
</dbReference>
<keyword evidence="3 7" id="KW-0418">Kinase</keyword>
<dbReference type="GO" id="GO:0019321">
    <property type="term" value="P:pentose metabolic process"/>
    <property type="evidence" value="ECO:0007669"/>
    <property type="project" value="TreeGrafter"/>
</dbReference>
<keyword evidence="8" id="KW-1185">Reference proteome</keyword>
<evidence type="ECO:0000313" key="7">
    <source>
        <dbReference type="EMBL" id="OBA28520.1"/>
    </source>
</evidence>
<evidence type="ECO:0000259" key="5">
    <source>
        <dbReference type="Pfam" id="PF00370"/>
    </source>
</evidence>